<dbReference type="SUPFAM" id="SSF51735">
    <property type="entry name" value="NAD(P)-binding Rossmann-fold domains"/>
    <property type="match status" value="1"/>
</dbReference>
<dbReference type="InterPro" id="IPR051397">
    <property type="entry name" value="Zn-ADH-like_protein"/>
</dbReference>
<protein>
    <submittedName>
        <fullName evidence="2">NADPH:quinone oxidoreductase</fullName>
    </submittedName>
</protein>
<dbReference type="Gene3D" id="3.90.180.10">
    <property type="entry name" value="Medium-chain alcohol dehydrogenases, catalytic domain"/>
    <property type="match status" value="1"/>
</dbReference>
<dbReference type="KEGG" id="woc:BA177_09635"/>
<dbReference type="GO" id="GO:0016491">
    <property type="term" value="F:oxidoreductase activity"/>
    <property type="evidence" value="ECO:0007669"/>
    <property type="project" value="InterPro"/>
</dbReference>
<name>A0A193LKV8_9GAMM</name>
<dbReference type="InterPro" id="IPR020843">
    <property type="entry name" value="ER"/>
</dbReference>
<feature type="domain" description="Enoyl reductase (ER)" evidence="1">
    <location>
        <begin position="10"/>
        <end position="322"/>
    </location>
</feature>
<accession>A0A193LKV8</accession>
<dbReference type="SMART" id="SM00829">
    <property type="entry name" value="PKS_ER"/>
    <property type="match status" value="1"/>
</dbReference>
<dbReference type="InterPro" id="IPR013154">
    <property type="entry name" value="ADH-like_N"/>
</dbReference>
<dbReference type="InterPro" id="IPR011032">
    <property type="entry name" value="GroES-like_sf"/>
</dbReference>
<evidence type="ECO:0000313" key="2">
    <source>
        <dbReference type="EMBL" id="ANO53137.1"/>
    </source>
</evidence>
<dbReference type="PANTHER" id="PTHR43677">
    <property type="entry name" value="SHORT-CHAIN DEHYDROGENASE/REDUCTASE"/>
    <property type="match status" value="1"/>
</dbReference>
<dbReference type="InterPro" id="IPR013149">
    <property type="entry name" value="ADH-like_C"/>
</dbReference>
<dbReference type="EMBL" id="CP016268">
    <property type="protein sequence ID" value="ANO53137.1"/>
    <property type="molecule type" value="Genomic_DNA"/>
</dbReference>
<dbReference type="Pfam" id="PF08240">
    <property type="entry name" value="ADH_N"/>
    <property type="match status" value="1"/>
</dbReference>
<dbReference type="SUPFAM" id="SSF50129">
    <property type="entry name" value="GroES-like"/>
    <property type="match status" value="1"/>
</dbReference>
<dbReference type="AlphaFoldDB" id="A0A193LKV8"/>
<dbReference type="Proteomes" id="UP000092695">
    <property type="component" value="Chromosome"/>
</dbReference>
<reference evidence="2 3" key="1">
    <citation type="submission" date="2016-06" db="EMBL/GenBank/DDBJ databases">
        <title>Complete genome sequence of a deep-branching marine Gamma Proteobacterium Woeseia oceani type strain XK5.</title>
        <authorList>
            <person name="Mu D."/>
            <person name="Du Z."/>
        </authorList>
    </citation>
    <scope>NUCLEOTIDE SEQUENCE [LARGE SCALE GENOMIC DNA]</scope>
    <source>
        <strain evidence="2 3">XK5</strain>
    </source>
</reference>
<keyword evidence="3" id="KW-1185">Reference proteome</keyword>
<organism evidence="2 3">
    <name type="scientific">Woeseia oceani</name>
    <dbReference type="NCBI Taxonomy" id="1548547"/>
    <lineage>
        <taxon>Bacteria</taxon>
        <taxon>Pseudomonadati</taxon>
        <taxon>Pseudomonadota</taxon>
        <taxon>Gammaproteobacteria</taxon>
        <taxon>Woeseiales</taxon>
        <taxon>Woeseiaceae</taxon>
        <taxon>Woeseia</taxon>
    </lineage>
</organism>
<dbReference type="Pfam" id="PF00107">
    <property type="entry name" value="ADH_zinc_N"/>
    <property type="match status" value="1"/>
</dbReference>
<dbReference type="InterPro" id="IPR036291">
    <property type="entry name" value="NAD(P)-bd_dom_sf"/>
</dbReference>
<dbReference type="Gene3D" id="3.40.50.720">
    <property type="entry name" value="NAD(P)-binding Rossmann-like Domain"/>
    <property type="match status" value="1"/>
</dbReference>
<proteinExistence type="predicted"/>
<evidence type="ECO:0000259" key="1">
    <source>
        <dbReference type="SMART" id="SM00829"/>
    </source>
</evidence>
<dbReference type="PANTHER" id="PTHR43677:SF4">
    <property type="entry name" value="QUINONE OXIDOREDUCTASE-LIKE PROTEIN 2"/>
    <property type="match status" value="1"/>
</dbReference>
<sequence>MRAITCFQHGSPDLLQLTEQPTPEPGRGEVRIAVRACGVNFPDILMLSGRYQIQPELPFTPGAELAGSVDALGDGVTSLQVGQRVLALCGHGAMAEQVCVAAERVMPIPDAMSYETAAGFLLTYSTSWHALKQRAQLKAGETLLVLGAAGGVGLTAVELGKVAGATVIAAASSEEKLELARDYGASHCINYNEESLQQRVKEITAGRGADVIYDPVGGDLFDQCLRSIAWNGRILVIGFASGSIQKIPANLPLLKGSSIVGVFWGRFAETEPAAQSENLGELLEYFVAGRLRPYISKVFSLSDASAAFNYLAERRATGKVIVRL</sequence>
<dbReference type="STRING" id="1548547.BA177_09635"/>
<dbReference type="CDD" id="cd08241">
    <property type="entry name" value="QOR1"/>
    <property type="match status" value="1"/>
</dbReference>
<evidence type="ECO:0000313" key="3">
    <source>
        <dbReference type="Proteomes" id="UP000092695"/>
    </source>
</evidence>
<gene>
    <name evidence="2" type="ORF">BA177_09635</name>
</gene>
<dbReference type="RefSeq" id="WP_068619171.1">
    <property type="nucleotide sequence ID" value="NZ_CP016268.1"/>
</dbReference>